<organism evidence="2 3">
    <name type="scientific">Vallitalea longa</name>
    <dbReference type="NCBI Taxonomy" id="2936439"/>
    <lineage>
        <taxon>Bacteria</taxon>
        <taxon>Bacillati</taxon>
        <taxon>Bacillota</taxon>
        <taxon>Clostridia</taxon>
        <taxon>Lachnospirales</taxon>
        <taxon>Vallitaleaceae</taxon>
        <taxon>Vallitalea</taxon>
    </lineage>
</organism>
<reference evidence="2" key="1">
    <citation type="submission" date="2022-06" db="EMBL/GenBank/DDBJ databases">
        <title>Vallitalea longa sp. nov., an anaerobic bacterium isolated from marine sediment.</title>
        <authorList>
            <person name="Hirano S."/>
            <person name="Terahara T."/>
            <person name="Mori K."/>
            <person name="Hamada M."/>
            <person name="Matsumoto R."/>
            <person name="Kobayashi T."/>
        </authorList>
    </citation>
    <scope>NUCLEOTIDE SEQUENCE</scope>
    <source>
        <strain evidence="2">SH18-1</strain>
    </source>
</reference>
<protein>
    <submittedName>
        <fullName evidence="2">IS200/IS605 family transposase</fullName>
    </submittedName>
</protein>
<sequence length="138" mass="16205">MNNSEFKSNRHSIYNLKYHLVVITKYRHKCINKELLDDLNEIFKNIIEGKNGTIIEFNGEPDHIHLLFETPPQVELAKLVNTLKTVSSRLIRKKHSEYLKEYYCKPVFWSRSYCILTIGGATIEMIEKYIRSQAGVKD</sequence>
<name>A0A9W5Y797_9FIRM</name>
<dbReference type="AlphaFoldDB" id="A0A9W5Y797"/>
<comment type="caution">
    <text evidence="2">The sequence shown here is derived from an EMBL/GenBank/DDBJ whole genome shotgun (WGS) entry which is preliminary data.</text>
</comment>
<keyword evidence="3" id="KW-1185">Reference proteome</keyword>
<evidence type="ECO:0000259" key="1">
    <source>
        <dbReference type="SMART" id="SM01321"/>
    </source>
</evidence>
<proteinExistence type="predicted"/>
<dbReference type="Gene3D" id="3.30.70.1290">
    <property type="entry name" value="Transposase IS200-like"/>
    <property type="match status" value="1"/>
</dbReference>
<evidence type="ECO:0000313" key="2">
    <source>
        <dbReference type="EMBL" id="GKX27922.1"/>
    </source>
</evidence>
<dbReference type="GO" id="GO:0003677">
    <property type="term" value="F:DNA binding"/>
    <property type="evidence" value="ECO:0007669"/>
    <property type="project" value="InterPro"/>
</dbReference>
<dbReference type="Pfam" id="PF01797">
    <property type="entry name" value="Y1_Tnp"/>
    <property type="match status" value="1"/>
</dbReference>
<dbReference type="PANTHER" id="PTHR33360:SF2">
    <property type="entry name" value="TRANSPOSASE FOR INSERTION SEQUENCE ELEMENT IS200"/>
    <property type="match status" value="1"/>
</dbReference>
<dbReference type="GO" id="GO:0006313">
    <property type="term" value="P:DNA transposition"/>
    <property type="evidence" value="ECO:0007669"/>
    <property type="project" value="InterPro"/>
</dbReference>
<dbReference type="GO" id="GO:0004803">
    <property type="term" value="F:transposase activity"/>
    <property type="evidence" value="ECO:0007669"/>
    <property type="project" value="InterPro"/>
</dbReference>
<dbReference type="RefSeq" id="WP_281811702.1">
    <property type="nucleotide sequence ID" value="NZ_BRLB01000001.1"/>
</dbReference>
<evidence type="ECO:0000313" key="3">
    <source>
        <dbReference type="Proteomes" id="UP001144256"/>
    </source>
</evidence>
<accession>A0A9W5Y797</accession>
<dbReference type="EMBL" id="BRLB01000001">
    <property type="protein sequence ID" value="GKX27922.1"/>
    <property type="molecule type" value="Genomic_DNA"/>
</dbReference>
<feature type="domain" description="Transposase IS200-like" evidence="1">
    <location>
        <begin position="13"/>
        <end position="133"/>
    </location>
</feature>
<dbReference type="PANTHER" id="PTHR33360">
    <property type="entry name" value="TRANSPOSASE FOR INSERTION SEQUENCE ELEMENT IS200"/>
    <property type="match status" value="1"/>
</dbReference>
<dbReference type="InterPro" id="IPR002686">
    <property type="entry name" value="Transposase_17"/>
</dbReference>
<dbReference type="NCBIfam" id="NF033573">
    <property type="entry name" value="transpos_IS200"/>
    <property type="match status" value="1"/>
</dbReference>
<dbReference type="SMART" id="SM01321">
    <property type="entry name" value="Y1_Tnp"/>
    <property type="match status" value="1"/>
</dbReference>
<dbReference type="SUPFAM" id="SSF143422">
    <property type="entry name" value="Transposase IS200-like"/>
    <property type="match status" value="1"/>
</dbReference>
<dbReference type="Proteomes" id="UP001144256">
    <property type="component" value="Unassembled WGS sequence"/>
</dbReference>
<gene>
    <name evidence="2" type="ORF">SH1V18_04020</name>
</gene>
<dbReference type="InterPro" id="IPR036515">
    <property type="entry name" value="Transposase_17_sf"/>
</dbReference>